<evidence type="ECO:0000259" key="1">
    <source>
        <dbReference type="PROSITE" id="PS00028"/>
    </source>
</evidence>
<evidence type="ECO:0000313" key="3">
    <source>
        <dbReference type="Proteomes" id="UP000759131"/>
    </source>
</evidence>
<proteinExistence type="predicted"/>
<protein>
    <recommendedName>
        <fullName evidence="1">C2H2-type domain-containing protein</fullName>
    </recommendedName>
</protein>
<dbReference type="EMBL" id="CAJPIZ010007294">
    <property type="protein sequence ID" value="CAG2110198.1"/>
    <property type="molecule type" value="Genomic_DNA"/>
</dbReference>
<evidence type="ECO:0000313" key="2">
    <source>
        <dbReference type="EMBL" id="CAD7629768.1"/>
    </source>
</evidence>
<dbReference type="OrthoDB" id="6525478at2759"/>
<reference evidence="2" key="1">
    <citation type="submission" date="2020-11" db="EMBL/GenBank/DDBJ databases">
        <authorList>
            <person name="Tran Van P."/>
        </authorList>
    </citation>
    <scope>NUCLEOTIDE SEQUENCE</scope>
</reference>
<dbReference type="Proteomes" id="UP000759131">
    <property type="component" value="Unassembled WGS sequence"/>
</dbReference>
<keyword evidence="3" id="KW-1185">Reference proteome</keyword>
<dbReference type="SMART" id="SM00355">
    <property type="entry name" value="ZnF_C2H2"/>
    <property type="match status" value="3"/>
</dbReference>
<dbReference type="AlphaFoldDB" id="A0A7R9KUN1"/>
<accession>A0A7R9KUN1</accession>
<sequence>MSATKVLISYPMSNTVRLKHPMVRRFAVEVEVTDEDSDEDIEVVECVRADTEKASPDGHKFGLHLKSGAEELTNYTVFVQTVGQTAKRYIDTNNGLVPISDSVTGLDQLIACQDLDQIEDVLHTNAAKSNGLSPKHKQKKQKKKKAVKVVTTETNNKTISVKGLRAEGIHPIGLNVFKCKVCEITVNGLTTAFNHSASDEHLKTKYGDDLKGLDAQFTIDSPKIGDAEVAIARRRELKKISLSDKQEYWSHGIRLKDGFGADAFICSACNLKFKSLKEVKKHVKSAEPIKEETPVVESASVQFVAKSVGSPPQLNKVDERLRNEGIKATETSAEFKFYCLFCNMYLDCKKVGVAHTNDPRHKKMKCGDNLNELDAKFTIKSDRINEFEVAFARRHYLRTISLDLKTCLTNAGIRLKDGTGSQAFYCVKCELSVDKYEELENHINSAFHSIDSLK</sequence>
<gene>
    <name evidence="2" type="ORF">OSB1V03_LOCUS10183</name>
</gene>
<feature type="domain" description="C2H2-type" evidence="1">
    <location>
        <begin position="426"/>
        <end position="448"/>
    </location>
</feature>
<dbReference type="PROSITE" id="PS00028">
    <property type="entry name" value="ZINC_FINGER_C2H2_1"/>
    <property type="match status" value="1"/>
</dbReference>
<dbReference type="EMBL" id="OC861869">
    <property type="protein sequence ID" value="CAD7629768.1"/>
    <property type="molecule type" value="Genomic_DNA"/>
</dbReference>
<dbReference type="InterPro" id="IPR013087">
    <property type="entry name" value="Znf_C2H2_type"/>
</dbReference>
<name>A0A7R9KUN1_9ACAR</name>
<organism evidence="2">
    <name type="scientific">Medioppia subpectinata</name>
    <dbReference type="NCBI Taxonomy" id="1979941"/>
    <lineage>
        <taxon>Eukaryota</taxon>
        <taxon>Metazoa</taxon>
        <taxon>Ecdysozoa</taxon>
        <taxon>Arthropoda</taxon>
        <taxon>Chelicerata</taxon>
        <taxon>Arachnida</taxon>
        <taxon>Acari</taxon>
        <taxon>Acariformes</taxon>
        <taxon>Sarcoptiformes</taxon>
        <taxon>Oribatida</taxon>
        <taxon>Brachypylina</taxon>
        <taxon>Oppioidea</taxon>
        <taxon>Oppiidae</taxon>
        <taxon>Medioppia</taxon>
    </lineage>
</organism>